<proteinExistence type="predicted"/>
<comment type="caution">
    <text evidence="2">The sequence shown here is derived from an EMBL/GenBank/DDBJ whole genome shotgun (WGS) entry which is preliminary data.</text>
</comment>
<protein>
    <submittedName>
        <fullName evidence="2">Uncharacterized protein</fullName>
    </submittedName>
</protein>
<evidence type="ECO:0000313" key="3">
    <source>
        <dbReference type="Proteomes" id="UP000054911"/>
    </source>
</evidence>
<keyword evidence="3" id="KW-1185">Reference proteome</keyword>
<feature type="region of interest" description="Disordered" evidence="1">
    <location>
        <begin position="219"/>
        <end position="242"/>
    </location>
</feature>
<feature type="region of interest" description="Disordered" evidence="1">
    <location>
        <begin position="40"/>
        <end position="86"/>
    </location>
</feature>
<feature type="region of interest" description="Disordered" evidence="1">
    <location>
        <begin position="127"/>
        <end position="171"/>
    </location>
</feature>
<reference evidence="2" key="1">
    <citation type="submission" date="2016-01" db="EMBL/GenBank/DDBJ databases">
        <authorList>
            <person name="Peeters C."/>
        </authorList>
    </citation>
    <scope>NUCLEOTIDE SEQUENCE [LARGE SCALE GENOMIC DNA]</scope>
    <source>
        <strain evidence="2">LMG 29323</strain>
    </source>
</reference>
<name>A0A158C0K3_9BURK</name>
<dbReference type="AlphaFoldDB" id="A0A158C0K3"/>
<gene>
    <name evidence="2" type="ORF">AWB80_04389</name>
</gene>
<feature type="compositionally biased region" description="Basic and acidic residues" evidence="1">
    <location>
        <begin position="156"/>
        <end position="171"/>
    </location>
</feature>
<organism evidence="2 3">
    <name type="scientific">Caballeronia pedi</name>
    <dbReference type="NCBI Taxonomy" id="1777141"/>
    <lineage>
        <taxon>Bacteria</taxon>
        <taxon>Pseudomonadati</taxon>
        <taxon>Pseudomonadota</taxon>
        <taxon>Betaproteobacteria</taxon>
        <taxon>Burkholderiales</taxon>
        <taxon>Burkholderiaceae</taxon>
        <taxon>Caballeronia</taxon>
    </lineage>
</organism>
<evidence type="ECO:0000313" key="2">
    <source>
        <dbReference type="EMBL" id="SAK75878.1"/>
    </source>
</evidence>
<dbReference type="RefSeq" id="WP_143328121.1">
    <property type="nucleotide sequence ID" value="NZ_FCOE02000015.1"/>
</dbReference>
<dbReference type="Proteomes" id="UP000054911">
    <property type="component" value="Unassembled WGS sequence"/>
</dbReference>
<accession>A0A158C0K3</accession>
<dbReference type="STRING" id="1777141.AWB80_04389"/>
<feature type="compositionally biased region" description="Basic and acidic residues" evidence="1">
    <location>
        <begin position="130"/>
        <end position="147"/>
    </location>
</feature>
<feature type="compositionally biased region" description="Basic and acidic residues" evidence="1">
    <location>
        <begin position="43"/>
        <end position="56"/>
    </location>
</feature>
<evidence type="ECO:0000256" key="1">
    <source>
        <dbReference type="SAM" id="MobiDB-lite"/>
    </source>
</evidence>
<dbReference type="EMBL" id="FCOE02000015">
    <property type="protein sequence ID" value="SAK75878.1"/>
    <property type="molecule type" value="Genomic_DNA"/>
</dbReference>
<sequence length="242" mass="26371">MKIQTGCAMPLLLGGASRPTSGGAFEQTLRALERDMWAGAAADESHTHAARSEPSTHAHKAVPQNRFEEASARQTDQRNLVALGPYPDARDDAQFVRTRSDADRTAIGPPLLERLLHADVFAPTAALSPERPEARSCAKEPAVREMDAYTAPSSSAREHQERTSPRAENRTTVHLGDDGMQLVMRVLGASRDEALAISRQTTDDLRRRMAGPVRVVVNGAQNEEVNSHKSPYPAFHGETYGN</sequence>